<dbReference type="GeneID" id="59325394"/>
<keyword evidence="1" id="KW-0812">Transmembrane</keyword>
<proteinExistence type="predicted"/>
<organism evidence="2 3">
    <name type="scientific">Torulaspora globosa</name>
    <dbReference type="NCBI Taxonomy" id="48254"/>
    <lineage>
        <taxon>Eukaryota</taxon>
        <taxon>Fungi</taxon>
        <taxon>Dikarya</taxon>
        <taxon>Ascomycota</taxon>
        <taxon>Saccharomycotina</taxon>
        <taxon>Saccharomycetes</taxon>
        <taxon>Saccharomycetales</taxon>
        <taxon>Saccharomycetaceae</taxon>
        <taxon>Torulaspora</taxon>
    </lineage>
</organism>
<dbReference type="PANTHER" id="PTHR39153">
    <property type="entry name" value="AGR244WP"/>
    <property type="match status" value="1"/>
</dbReference>
<protein>
    <recommendedName>
        <fullName evidence="4">HIG1 domain-containing protein</fullName>
    </recommendedName>
</protein>
<dbReference type="RefSeq" id="XP_037138933.1">
    <property type="nucleotide sequence ID" value="XM_037283037.1"/>
</dbReference>
<evidence type="ECO:0000256" key="1">
    <source>
        <dbReference type="SAM" id="Phobius"/>
    </source>
</evidence>
<evidence type="ECO:0000313" key="3">
    <source>
        <dbReference type="Proteomes" id="UP000515788"/>
    </source>
</evidence>
<dbReference type="KEGG" id="tgb:HG536_0C04270"/>
<keyword evidence="3" id="KW-1185">Reference proteome</keyword>
<evidence type="ECO:0000313" key="2">
    <source>
        <dbReference type="EMBL" id="QLL32258.1"/>
    </source>
</evidence>
<dbReference type="EMBL" id="CP059248">
    <property type="protein sequence ID" value="QLL32258.1"/>
    <property type="molecule type" value="Genomic_DNA"/>
</dbReference>
<dbReference type="PANTHER" id="PTHR39153:SF1">
    <property type="entry name" value="AGR244WP"/>
    <property type="match status" value="1"/>
</dbReference>
<accession>A0A7G3ZFH2</accession>
<evidence type="ECO:0008006" key="4">
    <source>
        <dbReference type="Google" id="ProtNLM"/>
    </source>
</evidence>
<reference evidence="2 3" key="1">
    <citation type="submission" date="2020-06" db="EMBL/GenBank/DDBJ databases">
        <title>The yeast mating-type switching endonuclease HO is a domesticated member of an unorthodox homing genetic element family.</title>
        <authorList>
            <person name="Coughlan A.Y."/>
            <person name="Lombardi L."/>
            <person name="Braun-Galleani S."/>
            <person name="Martos A.R."/>
            <person name="Galeote V."/>
            <person name="Bigey F."/>
            <person name="Dequin S."/>
            <person name="Byrne K.P."/>
            <person name="Wolfe K.H."/>
        </authorList>
    </citation>
    <scope>NUCLEOTIDE SEQUENCE [LARGE SCALE GENOMIC DNA]</scope>
    <source>
        <strain evidence="2 3">CBS764</strain>
    </source>
</reference>
<dbReference type="OrthoDB" id="3979469at2759"/>
<keyword evidence="1" id="KW-1133">Transmembrane helix</keyword>
<name>A0A7G3ZFH2_9SACH</name>
<sequence>MGGQVQPIHYDPATVKQLTKEIAVASMIGAAQGAVISVVSAMLLRRFSTIYRNVRTQVRVFYHCSWISMGAVFQADKQLLKFQSNYYENELKRRSKILDEAAERGIFLEEDAAASSTVLQPPS</sequence>
<dbReference type="AlphaFoldDB" id="A0A7G3ZFH2"/>
<dbReference type="Proteomes" id="UP000515788">
    <property type="component" value="Chromosome 3"/>
</dbReference>
<feature type="transmembrane region" description="Helical" evidence="1">
    <location>
        <begin position="22"/>
        <end position="44"/>
    </location>
</feature>
<dbReference type="InterPro" id="IPR038882">
    <property type="entry name" value="Rcf3"/>
</dbReference>
<gene>
    <name evidence="2" type="ORF">HG536_0C04270</name>
</gene>
<keyword evidence="1" id="KW-0472">Membrane</keyword>